<sequence length="259" mass="28952">MQQAHFFINGPQGREYRVSLAWPSMSAPAQGWPAALVLDTPQFERLVGHTLALEPDWPAALIGVGYVDTVEREADYPPCDAVGRAGGAAHFLAFLQQLVLPAVQARLAVDHRQLCLFGHSLAGLFALYAATHSRRVFQAFVVSSPSVWWAQGQAVQACLRAIVSAPPAEPKRQLLISVGEYEQSLSPQEQELELTERQRRYQRRSERRMVDGARELAQRLQRHADFQVSFRLIQACGHGEAAIQAFVQGWRFILNRSDL</sequence>
<dbReference type="InterPro" id="IPR000801">
    <property type="entry name" value="Esterase-like"/>
</dbReference>
<evidence type="ECO:0000256" key="1">
    <source>
        <dbReference type="ARBA" id="ARBA00005622"/>
    </source>
</evidence>
<dbReference type="PANTHER" id="PTHR40841">
    <property type="entry name" value="SIDEROPHORE TRIACETYLFUSARININE C ESTERASE"/>
    <property type="match status" value="1"/>
</dbReference>
<comment type="caution">
    <text evidence="3">The sequence shown here is derived from an EMBL/GenBank/DDBJ whole genome shotgun (WGS) entry which is preliminary data.</text>
</comment>
<dbReference type="SUPFAM" id="SSF53474">
    <property type="entry name" value="alpha/beta-Hydrolases"/>
    <property type="match status" value="1"/>
</dbReference>
<dbReference type="RefSeq" id="WP_266123601.1">
    <property type="nucleotide sequence ID" value="NZ_JAJHNU010000004.1"/>
</dbReference>
<accession>A0ABT8ELL2</accession>
<dbReference type="PANTHER" id="PTHR40841:SF2">
    <property type="entry name" value="SIDEROPHORE-DEGRADING ESTERASE (EUROFUNG)"/>
    <property type="match status" value="1"/>
</dbReference>
<dbReference type="InterPro" id="IPR052558">
    <property type="entry name" value="Siderophore_Hydrolase_D"/>
</dbReference>
<reference evidence="3" key="1">
    <citation type="submission" date="2021-11" db="EMBL/GenBank/DDBJ databases">
        <title>Draft genome sequence of Alcaligenes endophyticus type strain CCUG 75668T.</title>
        <authorList>
            <person name="Salva-Serra F."/>
            <person name="Duran R.E."/>
            <person name="Seeger M."/>
            <person name="Moore E.R.B."/>
            <person name="Jaen-Luchoro D."/>
        </authorList>
    </citation>
    <scope>NUCLEOTIDE SEQUENCE</scope>
    <source>
        <strain evidence="3">CCUG 75668</strain>
    </source>
</reference>
<keyword evidence="4" id="KW-1185">Reference proteome</keyword>
<dbReference type="Pfam" id="PF00756">
    <property type="entry name" value="Esterase"/>
    <property type="match status" value="1"/>
</dbReference>
<evidence type="ECO:0000313" key="3">
    <source>
        <dbReference type="EMBL" id="MDN4122169.1"/>
    </source>
</evidence>
<name>A0ABT8ELL2_9BURK</name>
<proteinExistence type="inferred from homology"/>
<dbReference type="Proteomes" id="UP001168613">
    <property type="component" value="Unassembled WGS sequence"/>
</dbReference>
<organism evidence="3 4">
    <name type="scientific">Alcaligenes endophyticus</name>
    <dbReference type="NCBI Taxonomy" id="1929088"/>
    <lineage>
        <taxon>Bacteria</taxon>
        <taxon>Pseudomonadati</taxon>
        <taxon>Pseudomonadota</taxon>
        <taxon>Betaproteobacteria</taxon>
        <taxon>Burkholderiales</taxon>
        <taxon>Alcaligenaceae</taxon>
        <taxon>Alcaligenes</taxon>
    </lineage>
</organism>
<dbReference type="GO" id="GO:0016787">
    <property type="term" value="F:hydrolase activity"/>
    <property type="evidence" value="ECO:0007669"/>
    <property type="project" value="UniProtKB-KW"/>
</dbReference>
<comment type="similarity">
    <text evidence="1">Belongs to the esterase D family.</text>
</comment>
<dbReference type="EMBL" id="JAJHNU010000004">
    <property type="protein sequence ID" value="MDN4122169.1"/>
    <property type="molecule type" value="Genomic_DNA"/>
</dbReference>
<protein>
    <submittedName>
        <fullName evidence="3">Alpha/beta hydrolase</fullName>
    </submittedName>
</protein>
<dbReference type="InterPro" id="IPR029058">
    <property type="entry name" value="AB_hydrolase_fold"/>
</dbReference>
<evidence type="ECO:0000313" key="4">
    <source>
        <dbReference type="Proteomes" id="UP001168613"/>
    </source>
</evidence>
<evidence type="ECO:0000256" key="2">
    <source>
        <dbReference type="ARBA" id="ARBA00022801"/>
    </source>
</evidence>
<gene>
    <name evidence="3" type="ORF">LMS43_12815</name>
</gene>
<dbReference type="Gene3D" id="3.40.50.1820">
    <property type="entry name" value="alpha/beta hydrolase"/>
    <property type="match status" value="1"/>
</dbReference>
<keyword evidence="2 3" id="KW-0378">Hydrolase</keyword>